<feature type="signal peptide" evidence="2">
    <location>
        <begin position="1"/>
        <end position="30"/>
    </location>
</feature>
<feature type="region of interest" description="Disordered" evidence="1">
    <location>
        <begin position="276"/>
        <end position="323"/>
    </location>
</feature>
<feature type="compositionally biased region" description="Pro residues" evidence="1">
    <location>
        <begin position="154"/>
        <end position="190"/>
    </location>
</feature>
<dbReference type="EMBL" id="CP088295">
    <property type="protein sequence ID" value="UUY01907.1"/>
    <property type="molecule type" value="Genomic_DNA"/>
</dbReference>
<reference evidence="4" key="1">
    <citation type="submission" date="2021-11" db="EMBL/GenBank/DDBJ databases">
        <title>Cultivation dependent microbiological survey of springs from the worlds oldest radium mine currently devoted to the extraction of radon-saturated water.</title>
        <authorList>
            <person name="Kapinusova G."/>
            <person name="Smrhova T."/>
            <person name="Strejcek M."/>
            <person name="Suman J."/>
            <person name="Jani K."/>
            <person name="Pajer P."/>
            <person name="Uhlik O."/>
        </authorList>
    </citation>
    <scope>NUCLEOTIDE SEQUENCE [LARGE SCALE GENOMIC DNA]</scope>
    <source>
        <strain evidence="4">J379</strain>
    </source>
</reference>
<name>A0ABY5PBC4_9ACTN</name>
<organism evidence="3 4">
    <name type="scientific">Svornostia abyssi</name>
    <dbReference type="NCBI Taxonomy" id="2898438"/>
    <lineage>
        <taxon>Bacteria</taxon>
        <taxon>Bacillati</taxon>
        <taxon>Actinomycetota</taxon>
        <taxon>Thermoleophilia</taxon>
        <taxon>Solirubrobacterales</taxon>
        <taxon>Baekduiaceae</taxon>
        <taxon>Svornostia</taxon>
    </lineage>
</organism>
<dbReference type="Pfam" id="PF00353">
    <property type="entry name" value="HemolysinCabind"/>
    <property type="match status" value="1"/>
</dbReference>
<proteinExistence type="predicted"/>
<dbReference type="Proteomes" id="UP001058860">
    <property type="component" value="Chromosome"/>
</dbReference>
<sequence length="323" mass="34292">MPLAVPRRTVTRLAATAAALAVLIPTTADAAVYYGTSRADTIRPGTGTDVAWGNGGNDTITDRGGKDALHGGSGDDRITGDQADQLAGNAGNDVMVLTSAAALTFRVECGAGTDRVTVQGPGTLTDAQIRSRISSCESISIERPSAPPTDAQPLPSPELPPAPLPSPEPEPSPAPAPAPEPDPAPAPAPQFPTRTDVRDTFDRASLGSDWAAPVYPGAPSTPAVTSGRAQMPSDTWGSAYLATTRFARRPADRGDEGGRGIDRRRRLCAAARCRAHRLQPRARPQRRTVALALRARRRDRALPRVRRSRHRRDRRRARPAGDR</sequence>
<dbReference type="InterPro" id="IPR011049">
    <property type="entry name" value="Serralysin-like_metalloprot_C"/>
</dbReference>
<dbReference type="Gene3D" id="2.150.10.10">
    <property type="entry name" value="Serralysin-like metalloprotease, C-terminal"/>
    <property type="match status" value="1"/>
</dbReference>
<feature type="compositionally biased region" description="Basic residues" evidence="1">
    <location>
        <begin position="294"/>
        <end position="323"/>
    </location>
</feature>
<feature type="compositionally biased region" description="Polar residues" evidence="1">
    <location>
        <begin position="222"/>
        <end position="235"/>
    </location>
</feature>
<dbReference type="RefSeq" id="WP_353862447.1">
    <property type="nucleotide sequence ID" value="NZ_CP088295.1"/>
</dbReference>
<dbReference type="SUPFAM" id="SSF51120">
    <property type="entry name" value="beta-Roll"/>
    <property type="match status" value="1"/>
</dbReference>
<evidence type="ECO:0000256" key="1">
    <source>
        <dbReference type="SAM" id="MobiDB-lite"/>
    </source>
</evidence>
<gene>
    <name evidence="3" type="ORF">LRS13_14360</name>
</gene>
<evidence type="ECO:0008006" key="5">
    <source>
        <dbReference type="Google" id="ProtNLM"/>
    </source>
</evidence>
<feature type="region of interest" description="Disordered" evidence="1">
    <location>
        <begin position="208"/>
        <end position="235"/>
    </location>
</feature>
<evidence type="ECO:0000256" key="2">
    <source>
        <dbReference type="SAM" id="SignalP"/>
    </source>
</evidence>
<feature type="region of interest" description="Disordered" evidence="1">
    <location>
        <begin position="140"/>
        <end position="195"/>
    </location>
</feature>
<evidence type="ECO:0000313" key="3">
    <source>
        <dbReference type="EMBL" id="UUY01907.1"/>
    </source>
</evidence>
<dbReference type="PROSITE" id="PS00330">
    <property type="entry name" value="HEMOLYSIN_CALCIUM"/>
    <property type="match status" value="1"/>
</dbReference>
<dbReference type="InterPro" id="IPR018511">
    <property type="entry name" value="Hemolysin-typ_Ca-bd_CS"/>
</dbReference>
<evidence type="ECO:0000313" key="4">
    <source>
        <dbReference type="Proteomes" id="UP001058860"/>
    </source>
</evidence>
<feature type="chain" id="PRO_5045228763" description="Calcium-binding protein" evidence="2">
    <location>
        <begin position="31"/>
        <end position="323"/>
    </location>
</feature>
<keyword evidence="4" id="KW-1185">Reference proteome</keyword>
<keyword evidence="2" id="KW-0732">Signal</keyword>
<dbReference type="PRINTS" id="PR00313">
    <property type="entry name" value="CABNDNGRPT"/>
</dbReference>
<feature type="compositionally biased region" description="Basic residues" evidence="1">
    <location>
        <begin position="276"/>
        <end position="286"/>
    </location>
</feature>
<accession>A0ABY5PBC4</accession>
<protein>
    <recommendedName>
        <fullName evidence="5">Calcium-binding protein</fullName>
    </recommendedName>
</protein>
<dbReference type="InterPro" id="IPR001343">
    <property type="entry name" value="Hemolysn_Ca-bd"/>
</dbReference>